<dbReference type="GO" id="GO:0046872">
    <property type="term" value="F:metal ion binding"/>
    <property type="evidence" value="ECO:0007669"/>
    <property type="project" value="UniProtKB-KW"/>
</dbReference>
<evidence type="ECO:0000256" key="2">
    <source>
        <dbReference type="ARBA" id="ARBA00022679"/>
    </source>
</evidence>
<dbReference type="PROSITE" id="PS50878">
    <property type="entry name" value="RT_POL"/>
    <property type="match status" value="1"/>
</dbReference>
<evidence type="ECO:0000256" key="8">
    <source>
        <dbReference type="ARBA" id="ARBA00048173"/>
    </source>
</evidence>
<dbReference type="AlphaFoldDB" id="A0A5K7XCU7"/>
<keyword evidence="5" id="KW-0460">Magnesium</keyword>
<evidence type="ECO:0000256" key="3">
    <source>
        <dbReference type="ARBA" id="ARBA00022695"/>
    </source>
</evidence>
<evidence type="ECO:0000256" key="1">
    <source>
        <dbReference type="ARBA" id="ARBA00012493"/>
    </source>
</evidence>
<protein>
    <recommendedName>
        <fullName evidence="1">RNA-directed DNA polymerase</fullName>
        <ecNumber evidence="1">2.7.7.49</ecNumber>
    </recommendedName>
</protein>
<evidence type="ECO:0000256" key="7">
    <source>
        <dbReference type="ARBA" id="ARBA00034120"/>
    </source>
</evidence>
<accession>A0A5K7XCU7</accession>
<proteinExistence type="inferred from homology"/>
<evidence type="ECO:0000256" key="4">
    <source>
        <dbReference type="ARBA" id="ARBA00022723"/>
    </source>
</evidence>
<evidence type="ECO:0000259" key="9">
    <source>
        <dbReference type="PROSITE" id="PS50878"/>
    </source>
</evidence>
<keyword evidence="6" id="KW-0695">RNA-directed DNA polymerase</keyword>
<evidence type="ECO:0000256" key="5">
    <source>
        <dbReference type="ARBA" id="ARBA00022842"/>
    </source>
</evidence>
<dbReference type="Pfam" id="PF00078">
    <property type="entry name" value="RVT_1"/>
    <property type="match status" value="1"/>
</dbReference>
<name>A0A5K7XCU7_9BACT</name>
<dbReference type="Proteomes" id="UP000326837">
    <property type="component" value="Chromosome"/>
</dbReference>
<comment type="similarity">
    <text evidence="7">Belongs to the bacterial reverse transcriptase family.</text>
</comment>
<feature type="domain" description="Reverse transcriptase" evidence="9">
    <location>
        <begin position="5"/>
        <end position="231"/>
    </location>
</feature>
<dbReference type="RefSeq" id="WP_152099828.1">
    <property type="nucleotide sequence ID" value="NZ_AP021861.1"/>
</dbReference>
<gene>
    <name evidence="10" type="ORF">PLANPX_3817</name>
</gene>
<keyword evidence="4" id="KW-0479">Metal-binding</keyword>
<dbReference type="PANTHER" id="PTHR34047">
    <property type="entry name" value="NUCLEAR INTRON MATURASE 1, MITOCHONDRIAL-RELATED"/>
    <property type="match status" value="1"/>
</dbReference>
<dbReference type="EMBL" id="AP021861">
    <property type="protein sequence ID" value="BBO34205.1"/>
    <property type="molecule type" value="Genomic_DNA"/>
</dbReference>
<dbReference type="CDD" id="cd03487">
    <property type="entry name" value="RT_Bac_retron_II"/>
    <property type="match status" value="1"/>
</dbReference>
<dbReference type="PANTHER" id="PTHR34047:SF7">
    <property type="entry name" value="RNA-DIRECTED DNA POLYMERASE"/>
    <property type="match status" value="1"/>
</dbReference>
<dbReference type="KEGG" id="lpav:PLANPX_3817"/>
<dbReference type="EC" id="2.7.7.49" evidence="1"/>
<keyword evidence="3" id="KW-0548">Nucleotidyltransferase</keyword>
<comment type="catalytic activity">
    <reaction evidence="8">
        <text>DNA(n) + a 2'-deoxyribonucleoside 5'-triphosphate = DNA(n+1) + diphosphate</text>
        <dbReference type="Rhea" id="RHEA:22508"/>
        <dbReference type="Rhea" id="RHEA-COMP:17339"/>
        <dbReference type="Rhea" id="RHEA-COMP:17340"/>
        <dbReference type="ChEBI" id="CHEBI:33019"/>
        <dbReference type="ChEBI" id="CHEBI:61560"/>
        <dbReference type="ChEBI" id="CHEBI:173112"/>
        <dbReference type="EC" id="2.7.7.49"/>
    </reaction>
</comment>
<keyword evidence="11" id="KW-1185">Reference proteome</keyword>
<dbReference type="InterPro" id="IPR000477">
    <property type="entry name" value="RT_dom"/>
</dbReference>
<dbReference type="PRINTS" id="PR00866">
    <property type="entry name" value="RNADNAPOLMS"/>
</dbReference>
<dbReference type="GO" id="GO:0003723">
    <property type="term" value="F:RNA binding"/>
    <property type="evidence" value="ECO:0007669"/>
    <property type="project" value="InterPro"/>
</dbReference>
<evidence type="ECO:0000256" key="6">
    <source>
        <dbReference type="ARBA" id="ARBA00022918"/>
    </source>
</evidence>
<organism evidence="10 11">
    <name type="scientific">Lacipirellula parvula</name>
    <dbReference type="NCBI Taxonomy" id="2650471"/>
    <lineage>
        <taxon>Bacteria</taxon>
        <taxon>Pseudomonadati</taxon>
        <taxon>Planctomycetota</taxon>
        <taxon>Planctomycetia</taxon>
        <taxon>Pirellulales</taxon>
        <taxon>Lacipirellulaceae</taxon>
        <taxon>Lacipirellula</taxon>
    </lineage>
</organism>
<keyword evidence="2" id="KW-0808">Transferase</keyword>
<reference evidence="11" key="1">
    <citation type="submission" date="2019-10" db="EMBL/GenBank/DDBJ databases">
        <title>Lacipirellula parvula gen. nov., sp. nov., representing a lineage of planctomycetes widespread in freshwater anoxic habitats, and description of the family Lacipirellulaceae.</title>
        <authorList>
            <person name="Dedysh S.N."/>
            <person name="Kulichevskaya I.S."/>
            <person name="Beletsky A.V."/>
            <person name="Rakitin A.L."/>
            <person name="Mardanov A.V."/>
            <person name="Ivanova A.A."/>
            <person name="Saltykova V.X."/>
            <person name="Rijpstra W.I.C."/>
            <person name="Sinninghe Damste J.S."/>
            <person name="Ravin N.V."/>
        </authorList>
    </citation>
    <scope>NUCLEOTIDE SEQUENCE [LARGE SCALE GENOMIC DNA]</scope>
    <source>
        <strain evidence="11">PX69</strain>
    </source>
</reference>
<sequence length="331" mass="37461">MLKIRQVKHLASALSTTPAEMAAVLKSPADFYEELELRDPSRPDKPRIVVNVTGALRALQSKLYRRILLPKLSQSAHSHGGVSGRSIKTNVEPHLGSKFVFKTDIANFYPSIHFRRVYKLFVEDFECSPDVASVCTKISTYRHHLALGLICSPMLADQVLRRVDRRIGGACAGLGLVYTRYVDDVAISGPFNIETSGLPRLVEDILAKDGFKANADKHLFGSLAEDLSITSLREVRGHLDVRREYLDELERQIDDAASLARDGEFIGPYFTSEQILGRVRFVCWVNPGRRRSLISRFRTVKWKKARKVAKRRGYEVTRKTLTKLPRREEPS</sequence>
<evidence type="ECO:0000313" key="10">
    <source>
        <dbReference type="EMBL" id="BBO34205.1"/>
    </source>
</evidence>
<dbReference type="InterPro" id="IPR000123">
    <property type="entry name" value="Reverse_transcriptase_msDNA"/>
</dbReference>
<dbReference type="GO" id="GO:0003964">
    <property type="term" value="F:RNA-directed DNA polymerase activity"/>
    <property type="evidence" value="ECO:0007669"/>
    <property type="project" value="UniProtKB-KW"/>
</dbReference>
<dbReference type="InterPro" id="IPR051083">
    <property type="entry name" value="GrpII_Intron_Splice-Mob/Def"/>
</dbReference>
<evidence type="ECO:0000313" key="11">
    <source>
        <dbReference type="Proteomes" id="UP000326837"/>
    </source>
</evidence>